<dbReference type="InterPro" id="IPR046461">
    <property type="entry name" value="TerL_ATPase"/>
</dbReference>
<protein>
    <submittedName>
        <fullName evidence="3">Terminase large subunit</fullName>
    </submittedName>
</protein>
<keyword evidence="4" id="KW-1185">Reference proteome</keyword>
<proteinExistence type="predicted"/>
<organism evidence="3 4">
    <name type="scientific">Lysinibacillus agricola</name>
    <dbReference type="NCBI Taxonomy" id="2590012"/>
    <lineage>
        <taxon>Bacteria</taxon>
        <taxon>Bacillati</taxon>
        <taxon>Bacillota</taxon>
        <taxon>Bacilli</taxon>
        <taxon>Bacillales</taxon>
        <taxon>Bacillaceae</taxon>
        <taxon>Lysinibacillus</taxon>
    </lineage>
</organism>
<evidence type="ECO:0000313" key="3">
    <source>
        <dbReference type="EMBL" id="QQP11555.1"/>
    </source>
</evidence>
<feature type="domain" description="Terminase large subunit-like endonuclease" evidence="2">
    <location>
        <begin position="253"/>
        <end position="505"/>
    </location>
</feature>
<accession>A0ABX7AQS3</accession>
<dbReference type="RefSeq" id="WP_082340257.1">
    <property type="nucleotide sequence ID" value="NZ_CP067341.1"/>
</dbReference>
<dbReference type="InterPro" id="IPR046462">
    <property type="entry name" value="TerL_nuclease"/>
</dbReference>
<dbReference type="InterPro" id="IPR005021">
    <property type="entry name" value="Terminase_largesu-like"/>
</dbReference>
<dbReference type="Pfam" id="PF20441">
    <property type="entry name" value="TerL_nuclease"/>
    <property type="match status" value="1"/>
</dbReference>
<name>A0ABX7AQS3_9BACI</name>
<sequence length="548" mass="63818">MTNYKYHPYIDDYINGVRSGKYIVSENVKLLVELVDRKLQQPNVSIETNEITEAKEFIERYFPFKLYPAQLFVLACMVGLFYEDGTLVFNEFFLMWGRGAGKNGFIAAISKYFIAKQGVRGYNVDIVATSEKQAKTSFNDVYDILDDRKEKMKKHFKWTKEEIKHIKSKSILTYHTNNAKTKDGLRPGAIIFDEVHEYESYDNIKVFTSALGKVPLGRRIYITTDGYVRGGVLDDFKAEADMILKGELPNSRMFPFLAHLDDEEEMHDVAMWEKANPGINFLPHLKSEMLLEYDNLKTRPSLRIEFITKRMNMPFMLSANGVTDWPKLEAASKSLPDLKGLECIGGVDYADIRDFVGVGLLFKHEGKRFWIHHTFINHRSLKLYDFKIDIDLAVQQGLATIIYEETNSPEKIANWFLEQSKKYRIKTVAADHVKFAHLEEKFKDYGLDLIKARKGSLTHTILEPVIEEMFSHEKILWGDDFMMRWYTWNTYVKRDGKGNITYEKIEPELRKTDGFFAFLHALQHENLLTEKRIITKENVAKAFKTYSY</sequence>
<dbReference type="Proteomes" id="UP000596049">
    <property type="component" value="Chromosome"/>
</dbReference>
<gene>
    <name evidence="3" type="ORF">FJQ98_20505</name>
</gene>
<dbReference type="Gene3D" id="3.40.50.300">
    <property type="entry name" value="P-loop containing nucleotide triphosphate hydrolases"/>
    <property type="match status" value="1"/>
</dbReference>
<dbReference type="InterPro" id="IPR027417">
    <property type="entry name" value="P-loop_NTPase"/>
</dbReference>
<reference evidence="3 4" key="1">
    <citation type="submission" date="2020-01" db="EMBL/GenBank/DDBJ databases">
        <authorList>
            <person name="Liu G."/>
            <person name="Liu B."/>
        </authorList>
    </citation>
    <scope>NUCLEOTIDE SEQUENCE [LARGE SCALE GENOMIC DNA]</scope>
    <source>
        <strain evidence="3 4">FJAT-51161</strain>
    </source>
</reference>
<dbReference type="PANTHER" id="PTHR41287:SF1">
    <property type="entry name" value="PROTEIN YMFN"/>
    <property type="match status" value="1"/>
</dbReference>
<evidence type="ECO:0000259" key="1">
    <source>
        <dbReference type="Pfam" id="PF03354"/>
    </source>
</evidence>
<dbReference type="Pfam" id="PF03354">
    <property type="entry name" value="TerL_ATPase"/>
    <property type="match status" value="1"/>
</dbReference>
<evidence type="ECO:0000259" key="2">
    <source>
        <dbReference type="Pfam" id="PF20441"/>
    </source>
</evidence>
<feature type="domain" description="Terminase large subunit-like ATPase" evidence="1">
    <location>
        <begin position="70"/>
        <end position="236"/>
    </location>
</feature>
<evidence type="ECO:0000313" key="4">
    <source>
        <dbReference type="Proteomes" id="UP000596049"/>
    </source>
</evidence>
<dbReference type="EMBL" id="CP067341">
    <property type="protein sequence ID" value="QQP11555.1"/>
    <property type="molecule type" value="Genomic_DNA"/>
</dbReference>
<dbReference type="PANTHER" id="PTHR41287">
    <property type="match status" value="1"/>
</dbReference>